<protein>
    <submittedName>
        <fullName evidence="2">Cupin domain-containing protein</fullName>
    </submittedName>
</protein>
<accession>A0ABW5TIQ6</accession>
<feature type="domain" description="Cupin type-2" evidence="1">
    <location>
        <begin position="41"/>
        <end position="108"/>
    </location>
</feature>
<organism evidence="2 3">
    <name type="scientific">Enterococcus camelliae</name>
    <dbReference type="NCBI Taxonomy" id="453959"/>
    <lineage>
        <taxon>Bacteria</taxon>
        <taxon>Bacillati</taxon>
        <taxon>Bacillota</taxon>
        <taxon>Bacilli</taxon>
        <taxon>Lactobacillales</taxon>
        <taxon>Enterococcaceae</taxon>
        <taxon>Enterococcus</taxon>
    </lineage>
</organism>
<dbReference type="SUPFAM" id="SSF51182">
    <property type="entry name" value="RmlC-like cupins"/>
    <property type="match status" value="1"/>
</dbReference>
<dbReference type="RefSeq" id="WP_379981283.1">
    <property type="nucleotide sequence ID" value="NZ_JBHUMO010000044.1"/>
</dbReference>
<dbReference type="PANTHER" id="PTHR37694">
    <property type="entry name" value="SLR8022 PROTEIN"/>
    <property type="match status" value="1"/>
</dbReference>
<evidence type="ECO:0000313" key="2">
    <source>
        <dbReference type="EMBL" id="MFD2729172.1"/>
    </source>
</evidence>
<name>A0ABW5TIQ6_9ENTE</name>
<dbReference type="CDD" id="cd02230">
    <property type="entry name" value="cupin_HP0902-like"/>
    <property type="match status" value="1"/>
</dbReference>
<reference evidence="3" key="1">
    <citation type="journal article" date="2019" name="Int. J. Syst. Evol. Microbiol.">
        <title>The Global Catalogue of Microorganisms (GCM) 10K type strain sequencing project: providing services to taxonomists for standard genome sequencing and annotation.</title>
        <authorList>
            <consortium name="The Broad Institute Genomics Platform"/>
            <consortium name="The Broad Institute Genome Sequencing Center for Infectious Disease"/>
            <person name="Wu L."/>
            <person name="Ma J."/>
        </authorList>
    </citation>
    <scope>NUCLEOTIDE SEQUENCE [LARGE SCALE GENOMIC DNA]</scope>
    <source>
        <strain evidence="3">TISTR 932</strain>
    </source>
</reference>
<keyword evidence="3" id="KW-1185">Reference proteome</keyword>
<dbReference type="Pfam" id="PF07883">
    <property type="entry name" value="Cupin_2"/>
    <property type="match status" value="1"/>
</dbReference>
<dbReference type="Gene3D" id="2.60.120.10">
    <property type="entry name" value="Jelly Rolls"/>
    <property type="match status" value="1"/>
</dbReference>
<gene>
    <name evidence="2" type="ORF">ACFSR0_07025</name>
</gene>
<evidence type="ECO:0000259" key="1">
    <source>
        <dbReference type="Pfam" id="PF07883"/>
    </source>
</evidence>
<dbReference type="EMBL" id="JBHUMO010000044">
    <property type="protein sequence ID" value="MFD2729172.1"/>
    <property type="molecule type" value="Genomic_DNA"/>
</dbReference>
<dbReference type="PANTHER" id="PTHR37694:SF1">
    <property type="entry name" value="SLR8022 PROTEIN"/>
    <property type="match status" value="1"/>
</dbReference>
<evidence type="ECO:0000313" key="3">
    <source>
        <dbReference type="Proteomes" id="UP001597427"/>
    </source>
</evidence>
<dbReference type="InterPro" id="IPR013096">
    <property type="entry name" value="Cupin_2"/>
</dbReference>
<dbReference type="Proteomes" id="UP001597427">
    <property type="component" value="Unassembled WGS sequence"/>
</dbReference>
<dbReference type="InterPro" id="IPR014710">
    <property type="entry name" value="RmlC-like_jellyroll"/>
</dbReference>
<comment type="caution">
    <text evidence="2">The sequence shown here is derived from an EMBL/GenBank/DDBJ whole genome shotgun (WGS) entry which is preliminary data.</text>
</comment>
<proteinExistence type="predicted"/>
<dbReference type="InterPro" id="IPR011051">
    <property type="entry name" value="RmlC_Cupin_sf"/>
</dbReference>
<sequence>MKFIERIPQKEVLDLKKLIPFGEEQIISKTLVQRSSMGMTLFSLDKNQEIATHRSNGDAMVNILSGTALIKIADETYTVTAGESIVMPATIPHSLFAVESFQMLLVVVKPENKGERK</sequence>